<keyword evidence="3" id="KW-1185">Reference proteome</keyword>
<dbReference type="AlphaFoldDB" id="A0A6A6ICL9"/>
<evidence type="ECO:0008006" key="4">
    <source>
        <dbReference type="Google" id="ProtNLM"/>
    </source>
</evidence>
<organism evidence="2 3">
    <name type="scientific">Trematosphaeria pertusa</name>
    <dbReference type="NCBI Taxonomy" id="390896"/>
    <lineage>
        <taxon>Eukaryota</taxon>
        <taxon>Fungi</taxon>
        <taxon>Dikarya</taxon>
        <taxon>Ascomycota</taxon>
        <taxon>Pezizomycotina</taxon>
        <taxon>Dothideomycetes</taxon>
        <taxon>Pleosporomycetidae</taxon>
        <taxon>Pleosporales</taxon>
        <taxon>Massarineae</taxon>
        <taxon>Trematosphaeriaceae</taxon>
        <taxon>Trematosphaeria</taxon>
    </lineage>
</organism>
<dbReference type="EMBL" id="ML987196">
    <property type="protein sequence ID" value="KAF2247808.1"/>
    <property type="molecule type" value="Genomic_DNA"/>
</dbReference>
<dbReference type="RefSeq" id="XP_033682812.1">
    <property type="nucleotide sequence ID" value="XM_033822060.1"/>
</dbReference>
<sequence>MLDSLLFLFRFRGSAVSWFVFTSGNLDFRDLQHPEVSKTYVCTVTHMCWASLLRILPTPIALSDPVALNNLPVAFRSRLRCCGFACAHHNFAIPYALQNGYLSVAHSIS</sequence>
<feature type="chain" id="PRO_5025440644" description="Secreted protein" evidence="1">
    <location>
        <begin position="18"/>
        <end position="109"/>
    </location>
</feature>
<evidence type="ECO:0000313" key="2">
    <source>
        <dbReference type="EMBL" id="KAF2247808.1"/>
    </source>
</evidence>
<gene>
    <name evidence="2" type="ORF">BU26DRAFT_321222</name>
</gene>
<reference evidence="2" key="1">
    <citation type="journal article" date="2020" name="Stud. Mycol.">
        <title>101 Dothideomycetes genomes: a test case for predicting lifestyles and emergence of pathogens.</title>
        <authorList>
            <person name="Haridas S."/>
            <person name="Albert R."/>
            <person name="Binder M."/>
            <person name="Bloem J."/>
            <person name="Labutti K."/>
            <person name="Salamov A."/>
            <person name="Andreopoulos B."/>
            <person name="Baker S."/>
            <person name="Barry K."/>
            <person name="Bills G."/>
            <person name="Bluhm B."/>
            <person name="Cannon C."/>
            <person name="Castanera R."/>
            <person name="Culley D."/>
            <person name="Daum C."/>
            <person name="Ezra D."/>
            <person name="Gonzalez J."/>
            <person name="Henrissat B."/>
            <person name="Kuo A."/>
            <person name="Liang C."/>
            <person name="Lipzen A."/>
            <person name="Lutzoni F."/>
            <person name="Magnuson J."/>
            <person name="Mondo S."/>
            <person name="Nolan M."/>
            <person name="Ohm R."/>
            <person name="Pangilinan J."/>
            <person name="Park H.-J."/>
            <person name="Ramirez L."/>
            <person name="Alfaro M."/>
            <person name="Sun H."/>
            <person name="Tritt A."/>
            <person name="Yoshinaga Y."/>
            <person name="Zwiers L.-H."/>
            <person name="Turgeon B."/>
            <person name="Goodwin S."/>
            <person name="Spatafora J."/>
            <person name="Crous P."/>
            <person name="Grigoriev I."/>
        </authorList>
    </citation>
    <scope>NUCLEOTIDE SEQUENCE</scope>
    <source>
        <strain evidence="2">CBS 122368</strain>
    </source>
</reference>
<accession>A0A6A6ICL9</accession>
<dbReference type="GeneID" id="54575390"/>
<name>A0A6A6ICL9_9PLEO</name>
<dbReference type="Proteomes" id="UP000800094">
    <property type="component" value="Unassembled WGS sequence"/>
</dbReference>
<proteinExistence type="predicted"/>
<keyword evidence="1" id="KW-0732">Signal</keyword>
<protein>
    <recommendedName>
        <fullName evidence="4">Secreted protein</fullName>
    </recommendedName>
</protein>
<evidence type="ECO:0000256" key="1">
    <source>
        <dbReference type="SAM" id="SignalP"/>
    </source>
</evidence>
<evidence type="ECO:0000313" key="3">
    <source>
        <dbReference type="Proteomes" id="UP000800094"/>
    </source>
</evidence>
<feature type="signal peptide" evidence="1">
    <location>
        <begin position="1"/>
        <end position="17"/>
    </location>
</feature>